<feature type="transmembrane region" description="Helical" evidence="10">
    <location>
        <begin position="17"/>
        <end position="37"/>
    </location>
</feature>
<keyword evidence="6" id="KW-0560">Oxidoreductase</keyword>
<evidence type="ECO:0000256" key="1">
    <source>
        <dbReference type="ARBA" id="ARBA00004141"/>
    </source>
</evidence>
<keyword evidence="9" id="KW-0676">Redox-active center</keyword>
<evidence type="ECO:0000256" key="10">
    <source>
        <dbReference type="SAM" id="Phobius"/>
    </source>
</evidence>
<keyword evidence="8" id="KW-1015">Disulfide bond</keyword>
<feature type="transmembrane region" description="Helical" evidence="10">
    <location>
        <begin position="136"/>
        <end position="163"/>
    </location>
</feature>
<accession>A0A318MTN3</accession>
<comment type="caution">
    <text evidence="12">The sequence shown here is derived from an EMBL/GenBank/DDBJ whole genome shotgun (WGS) entry which is preliminary data.</text>
</comment>
<evidence type="ECO:0000313" key="13">
    <source>
        <dbReference type="Proteomes" id="UP000248128"/>
    </source>
</evidence>
<evidence type="ECO:0000259" key="11">
    <source>
        <dbReference type="SMART" id="SM00756"/>
    </source>
</evidence>
<evidence type="ECO:0000256" key="7">
    <source>
        <dbReference type="ARBA" id="ARBA00023136"/>
    </source>
</evidence>
<dbReference type="InterPro" id="IPR038354">
    <property type="entry name" value="VKOR_sf"/>
</dbReference>
<feature type="domain" description="Vitamin K epoxide reductase" evidence="11">
    <location>
        <begin position="16"/>
        <end position="162"/>
    </location>
</feature>
<dbReference type="OrthoDB" id="9783799at2"/>
<keyword evidence="7 10" id="KW-0472">Membrane</keyword>
<dbReference type="GO" id="GO:0048038">
    <property type="term" value="F:quinone binding"/>
    <property type="evidence" value="ECO:0007669"/>
    <property type="project" value="UniProtKB-KW"/>
</dbReference>
<dbReference type="Gene3D" id="1.20.1440.130">
    <property type="entry name" value="VKOR domain"/>
    <property type="match status" value="1"/>
</dbReference>
<evidence type="ECO:0000256" key="8">
    <source>
        <dbReference type="ARBA" id="ARBA00023157"/>
    </source>
</evidence>
<evidence type="ECO:0000256" key="9">
    <source>
        <dbReference type="ARBA" id="ARBA00023284"/>
    </source>
</evidence>
<dbReference type="InterPro" id="IPR012932">
    <property type="entry name" value="VKOR"/>
</dbReference>
<name>A0A318MTN3_9BIFI</name>
<dbReference type="Proteomes" id="UP000248128">
    <property type="component" value="Unassembled WGS sequence"/>
</dbReference>
<keyword evidence="5 10" id="KW-1133">Transmembrane helix</keyword>
<feature type="transmembrane region" description="Helical" evidence="10">
    <location>
        <begin position="110"/>
        <end position="130"/>
    </location>
</feature>
<sequence>MSEPTSSTSLQQGARSFFSYLIAALASLATLYASLVLSAETLQLARHPQGQLSCDINSVVSCSAVAQSPQAELIRLGTLPVPNAFLGLMAESVFLTLAVVGLCRIKMPALLAAGTWFASLAALAYALWLFTQSLFVIHALCPWCLVMTFATSLQFMAFSHATVVQQGLPHKRPKWLQTYYQQHFDLMVDLIWLVALATIVLAVEGSALFG</sequence>
<dbReference type="GO" id="GO:0016020">
    <property type="term" value="C:membrane"/>
    <property type="evidence" value="ECO:0007669"/>
    <property type="project" value="UniProtKB-SubCell"/>
</dbReference>
<gene>
    <name evidence="12" type="ORF">DKK74_02210</name>
</gene>
<dbReference type="AlphaFoldDB" id="A0A318MTN3"/>
<organism evidence="12 13">
    <name type="scientific">Bifidobacterium asteroides</name>
    <dbReference type="NCBI Taxonomy" id="1684"/>
    <lineage>
        <taxon>Bacteria</taxon>
        <taxon>Bacillati</taxon>
        <taxon>Actinomycetota</taxon>
        <taxon>Actinomycetes</taxon>
        <taxon>Bifidobacteriales</taxon>
        <taxon>Bifidobacteriaceae</taxon>
        <taxon>Bifidobacterium</taxon>
    </lineage>
</organism>
<evidence type="ECO:0000256" key="5">
    <source>
        <dbReference type="ARBA" id="ARBA00022989"/>
    </source>
</evidence>
<keyword evidence="3 10" id="KW-0812">Transmembrane</keyword>
<evidence type="ECO:0000256" key="2">
    <source>
        <dbReference type="ARBA" id="ARBA00006214"/>
    </source>
</evidence>
<feature type="transmembrane region" description="Helical" evidence="10">
    <location>
        <begin position="84"/>
        <end position="103"/>
    </location>
</feature>
<evidence type="ECO:0000313" key="12">
    <source>
        <dbReference type="EMBL" id="PXY89970.1"/>
    </source>
</evidence>
<dbReference type="SMART" id="SM00756">
    <property type="entry name" value="VKc"/>
    <property type="match status" value="1"/>
</dbReference>
<dbReference type="EMBL" id="QGLK01000001">
    <property type="protein sequence ID" value="PXY89970.1"/>
    <property type="molecule type" value="Genomic_DNA"/>
</dbReference>
<feature type="transmembrane region" description="Helical" evidence="10">
    <location>
        <begin position="184"/>
        <end position="203"/>
    </location>
</feature>
<reference evidence="12 13" key="1">
    <citation type="submission" date="2018-05" db="EMBL/GenBank/DDBJ databases">
        <title>Reference genomes for bee gut microbiota database.</title>
        <authorList>
            <person name="Ellegaard K.M."/>
        </authorList>
    </citation>
    <scope>NUCLEOTIDE SEQUENCE [LARGE SCALE GENOMIC DNA]</scope>
    <source>
        <strain evidence="12 13">ESL0199</strain>
    </source>
</reference>
<evidence type="ECO:0000256" key="3">
    <source>
        <dbReference type="ARBA" id="ARBA00022692"/>
    </source>
</evidence>
<dbReference type="RefSeq" id="WP_110412827.1">
    <property type="nucleotide sequence ID" value="NZ_QGLK01000001.1"/>
</dbReference>
<evidence type="ECO:0000256" key="6">
    <source>
        <dbReference type="ARBA" id="ARBA00023002"/>
    </source>
</evidence>
<comment type="similarity">
    <text evidence="2">Belongs to the VKOR family.</text>
</comment>
<comment type="subcellular location">
    <subcellularLocation>
        <location evidence="1">Membrane</location>
        <topology evidence="1">Multi-pass membrane protein</topology>
    </subcellularLocation>
</comment>
<protein>
    <recommendedName>
        <fullName evidence="11">Vitamin K epoxide reductase domain-containing protein</fullName>
    </recommendedName>
</protein>
<dbReference type="GO" id="GO:0016491">
    <property type="term" value="F:oxidoreductase activity"/>
    <property type="evidence" value="ECO:0007669"/>
    <property type="project" value="UniProtKB-KW"/>
</dbReference>
<keyword evidence="4" id="KW-0874">Quinone</keyword>
<proteinExistence type="inferred from homology"/>
<dbReference type="Pfam" id="PF07884">
    <property type="entry name" value="VKOR"/>
    <property type="match status" value="1"/>
</dbReference>
<evidence type="ECO:0000256" key="4">
    <source>
        <dbReference type="ARBA" id="ARBA00022719"/>
    </source>
</evidence>